<gene>
    <name evidence="2" type="ORF">FIBSPDRAFT_1042882</name>
</gene>
<accession>A0A166LXJ4</accession>
<reference evidence="2 3" key="1">
    <citation type="journal article" date="2016" name="Mol. Biol. Evol.">
        <title>Comparative Genomics of Early-Diverging Mushroom-Forming Fungi Provides Insights into the Origins of Lignocellulose Decay Capabilities.</title>
        <authorList>
            <person name="Nagy L.G."/>
            <person name="Riley R."/>
            <person name="Tritt A."/>
            <person name="Adam C."/>
            <person name="Daum C."/>
            <person name="Floudas D."/>
            <person name="Sun H."/>
            <person name="Yadav J.S."/>
            <person name="Pangilinan J."/>
            <person name="Larsson K.H."/>
            <person name="Matsuura K."/>
            <person name="Barry K."/>
            <person name="Labutti K."/>
            <person name="Kuo R."/>
            <person name="Ohm R.A."/>
            <person name="Bhattacharya S.S."/>
            <person name="Shirouzu T."/>
            <person name="Yoshinaga Y."/>
            <person name="Martin F.M."/>
            <person name="Grigoriev I.V."/>
            <person name="Hibbett D.S."/>
        </authorList>
    </citation>
    <scope>NUCLEOTIDE SEQUENCE [LARGE SCALE GENOMIC DNA]</scope>
    <source>
        <strain evidence="2 3">CBS 109695</strain>
    </source>
</reference>
<evidence type="ECO:0000256" key="1">
    <source>
        <dbReference type="SAM" id="MobiDB-lite"/>
    </source>
</evidence>
<dbReference type="AlphaFoldDB" id="A0A166LXJ4"/>
<feature type="non-terminal residue" evidence="2">
    <location>
        <position position="1"/>
    </location>
</feature>
<dbReference type="EMBL" id="KV417532">
    <property type="protein sequence ID" value="KZP23424.1"/>
    <property type="molecule type" value="Genomic_DNA"/>
</dbReference>
<dbReference type="Proteomes" id="UP000076532">
    <property type="component" value="Unassembled WGS sequence"/>
</dbReference>
<organism evidence="2 3">
    <name type="scientific">Athelia psychrophila</name>
    <dbReference type="NCBI Taxonomy" id="1759441"/>
    <lineage>
        <taxon>Eukaryota</taxon>
        <taxon>Fungi</taxon>
        <taxon>Dikarya</taxon>
        <taxon>Basidiomycota</taxon>
        <taxon>Agaricomycotina</taxon>
        <taxon>Agaricomycetes</taxon>
        <taxon>Agaricomycetidae</taxon>
        <taxon>Atheliales</taxon>
        <taxon>Atheliaceae</taxon>
        <taxon>Athelia</taxon>
    </lineage>
</organism>
<feature type="region of interest" description="Disordered" evidence="1">
    <location>
        <begin position="119"/>
        <end position="140"/>
    </location>
</feature>
<evidence type="ECO:0000313" key="3">
    <source>
        <dbReference type="Proteomes" id="UP000076532"/>
    </source>
</evidence>
<protein>
    <submittedName>
        <fullName evidence="2">Uncharacterized protein</fullName>
    </submittedName>
</protein>
<evidence type="ECO:0000313" key="2">
    <source>
        <dbReference type="EMBL" id="KZP23424.1"/>
    </source>
</evidence>
<keyword evidence="3" id="KW-1185">Reference proteome</keyword>
<feature type="non-terminal residue" evidence="2">
    <location>
        <position position="172"/>
    </location>
</feature>
<name>A0A166LXJ4_9AGAM</name>
<proteinExistence type="predicted"/>
<sequence>IKCGRTCIRVRCTPLRGFDPDIVPLSFLAVDSKFDTSPQGTSNTTHAGPRLNLCPRRPLGCVPTRHHPTPKRDGAQRFPLHPDPHADHLLRLLVVLPRIAHQPLLLASQHPHPRLLRCQSSRDQARHDRPGSPPGAVRSGIHDRHCPVCISASSGLVVVSDYQRNHRRSHNV</sequence>